<proteinExistence type="predicted"/>
<organism evidence="1">
    <name type="scientific">Spodoptera frugiperda</name>
    <name type="common">Fall armyworm</name>
    <dbReference type="NCBI Taxonomy" id="7108"/>
    <lineage>
        <taxon>Eukaryota</taxon>
        <taxon>Metazoa</taxon>
        <taxon>Ecdysozoa</taxon>
        <taxon>Arthropoda</taxon>
        <taxon>Hexapoda</taxon>
        <taxon>Insecta</taxon>
        <taxon>Pterygota</taxon>
        <taxon>Neoptera</taxon>
        <taxon>Endopterygota</taxon>
        <taxon>Lepidoptera</taxon>
        <taxon>Glossata</taxon>
        <taxon>Ditrysia</taxon>
        <taxon>Noctuoidea</taxon>
        <taxon>Noctuidae</taxon>
        <taxon>Amphipyrinae</taxon>
        <taxon>Spodoptera</taxon>
    </lineage>
</organism>
<evidence type="ECO:0000313" key="1">
    <source>
        <dbReference type="EMBL" id="SOQ54325.1"/>
    </source>
</evidence>
<accession>A0A2H1WMM5</accession>
<dbReference type="AlphaFoldDB" id="A0A2H1WMM5"/>
<name>A0A2H1WMM5_SPOFR</name>
<sequence length="443" mass="49398">MAHNANLHPHFTILCCKSHVPIGGEPIAHRPYTGHISRLRATIEKFSRNRKKTVILRPTPESNPRPLARSRTCNHLANEAVRSRQGIGKIGRGRIGPPVTSLTQRNITQAWFHVGFLKRRAIRSGLVLVGRRATLVQHPQTRTYGDRRSSCLRHPKCLLRRLGYEEHRSPTRFASSLASMNTSQKEETASHSPSLCTMAWREVTVADHIPRTRQCSAHAEHTATVCSTASSKIFFCVVGVFTNIQFHMHMTPRPETTICGSHKELLRVGIEPATRCTATSCAATASTVQSYDSLILTLPLALATSLLTGHLHYLSCCLHVNMINSDNVWLTYVNAFTGETHPKLCADASPNGKQSSPPMNTRNTRGITSLEAVVSLRSSRPCSACMAPKRGEKECQTLTDKKLPRTYSCFSNRNAGNLPGSPQLRIRYQLDPRFLIRKRYRSI</sequence>
<reference evidence="1" key="1">
    <citation type="submission" date="2016-07" db="EMBL/GenBank/DDBJ databases">
        <authorList>
            <person name="Bretaudeau A."/>
        </authorList>
    </citation>
    <scope>NUCLEOTIDE SEQUENCE</scope>
    <source>
        <strain evidence="1">Rice</strain>
        <tissue evidence="1">Whole body</tissue>
    </source>
</reference>
<protein>
    <submittedName>
        <fullName evidence="1">SFRICE_032640</fullName>
    </submittedName>
</protein>
<gene>
    <name evidence="1" type="ORF">SFRICE_032640</name>
</gene>
<dbReference type="EMBL" id="ODYU01009706">
    <property type="protein sequence ID" value="SOQ54325.1"/>
    <property type="molecule type" value="Genomic_DNA"/>
</dbReference>